<dbReference type="SUPFAM" id="SSF52402">
    <property type="entry name" value="Adenine nucleotide alpha hydrolases-like"/>
    <property type="match status" value="1"/>
</dbReference>
<feature type="domain" description="Diphthamide synthase" evidence="1">
    <location>
        <begin position="4"/>
        <end position="220"/>
    </location>
</feature>
<dbReference type="Pfam" id="PF01902">
    <property type="entry name" value="Diphthami_syn_2"/>
    <property type="match status" value="1"/>
</dbReference>
<organism evidence="2 3">
    <name type="scientific">Halobacillus dabanensis</name>
    <dbReference type="NCBI Taxonomy" id="240302"/>
    <lineage>
        <taxon>Bacteria</taxon>
        <taxon>Bacillati</taxon>
        <taxon>Bacillota</taxon>
        <taxon>Bacilli</taxon>
        <taxon>Bacillales</taxon>
        <taxon>Bacillaceae</taxon>
        <taxon>Halobacillus</taxon>
    </lineage>
</organism>
<dbReference type="EMBL" id="FOSB01000009">
    <property type="protein sequence ID" value="SFK20167.1"/>
    <property type="molecule type" value="Genomic_DNA"/>
</dbReference>
<sequence>MVQKVMVSWSGGKDSALALHKVMKDPNYEVSGIFSTISEEKGRLPIHEVKDSLLQKQAKALGLPLTIIPIPLQASNEVYEQCLGSFFRQCREKGVDIVVYADLFLEDIKSYRDQLLNQYKMKGYYPLWGKASPSIGNMIISEGFHAVITTVDREKLGEEWVGKIYNFSFLKELPESIDPCGEKGEFHTFVYDGPIFKWPIPFKQGTRFSTLGEKFIHVELEEK</sequence>
<dbReference type="InterPro" id="IPR002761">
    <property type="entry name" value="Diphthami_syn_dom"/>
</dbReference>
<keyword evidence="3" id="KW-1185">Reference proteome</keyword>
<dbReference type="RefSeq" id="WP_075037329.1">
    <property type="nucleotide sequence ID" value="NZ_FOSB01000009.1"/>
</dbReference>
<evidence type="ECO:0000313" key="3">
    <source>
        <dbReference type="Proteomes" id="UP000183557"/>
    </source>
</evidence>
<evidence type="ECO:0000259" key="1">
    <source>
        <dbReference type="Pfam" id="PF01902"/>
    </source>
</evidence>
<name>A0A1I3XKM8_HALDA</name>
<evidence type="ECO:0000313" key="2">
    <source>
        <dbReference type="EMBL" id="SFK20167.1"/>
    </source>
</evidence>
<dbReference type="InterPro" id="IPR014729">
    <property type="entry name" value="Rossmann-like_a/b/a_fold"/>
</dbReference>
<dbReference type="NCBIfam" id="TIGR00290">
    <property type="entry name" value="MJ0570_dom"/>
    <property type="match status" value="1"/>
</dbReference>
<dbReference type="CDD" id="cd01994">
    <property type="entry name" value="AANH_PF0828-like"/>
    <property type="match status" value="1"/>
</dbReference>
<dbReference type="Gene3D" id="3.40.50.620">
    <property type="entry name" value="HUPs"/>
    <property type="match status" value="1"/>
</dbReference>
<reference evidence="3" key="1">
    <citation type="submission" date="2016-10" db="EMBL/GenBank/DDBJ databases">
        <authorList>
            <person name="Varghese N."/>
            <person name="Submissions S."/>
        </authorList>
    </citation>
    <scope>NUCLEOTIDE SEQUENCE [LARGE SCALE GENOMIC DNA]</scope>
    <source>
        <strain evidence="3">CGMCC 1.3704</strain>
    </source>
</reference>
<dbReference type="AlphaFoldDB" id="A0A1I3XKM8"/>
<dbReference type="OrthoDB" id="3572539at2"/>
<dbReference type="Gene3D" id="3.90.1490.10">
    <property type="entry name" value="putative n-type atp pyrophosphatase, domain 2"/>
    <property type="match status" value="1"/>
</dbReference>
<dbReference type="Proteomes" id="UP000183557">
    <property type="component" value="Unassembled WGS sequence"/>
</dbReference>
<protein>
    <submittedName>
        <fullName evidence="2">MJ0570-related uncharacterized domain-containing protein</fullName>
    </submittedName>
</protein>
<gene>
    <name evidence="2" type="ORF">SAMN04487936_1096</name>
</gene>
<accession>A0A1I3XKM8</accession>
<proteinExistence type="predicted"/>